<evidence type="ECO:0000256" key="1">
    <source>
        <dbReference type="SAM" id="Phobius"/>
    </source>
</evidence>
<organism evidence="2">
    <name type="scientific">marine metagenome</name>
    <dbReference type="NCBI Taxonomy" id="408172"/>
    <lineage>
        <taxon>unclassified sequences</taxon>
        <taxon>metagenomes</taxon>
        <taxon>ecological metagenomes</taxon>
    </lineage>
</organism>
<evidence type="ECO:0008006" key="3">
    <source>
        <dbReference type="Google" id="ProtNLM"/>
    </source>
</evidence>
<feature type="transmembrane region" description="Helical" evidence="1">
    <location>
        <begin position="6"/>
        <end position="23"/>
    </location>
</feature>
<sequence length="224" mass="24969">YQHFYLLLLMVGLDGYILILLSCKQVKKYHQYIGLNIMRNIKLKLNILAFIFLLSTVVTAESETTEENATSAERQYLVYVGAGSADDSNSYENDDTPFSVGFLMHQENSNKSWGFDIAGEGTALDSTYGRNNSVAQGLSYNFLYATNLSSNSDRRFDLGVIVGAREKSSDCPDSYLGYQCYADESPDVEYGFNYGAMLHVTFQTFTIGLRATGESTQLIIGLNF</sequence>
<reference evidence="2" key="1">
    <citation type="submission" date="2018-05" db="EMBL/GenBank/DDBJ databases">
        <authorList>
            <person name="Lanie J.A."/>
            <person name="Ng W.-L."/>
            <person name="Kazmierczak K.M."/>
            <person name="Andrzejewski T.M."/>
            <person name="Davidsen T.M."/>
            <person name="Wayne K.J."/>
            <person name="Tettelin H."/>
            <person name="Glass J.I."/>
            <person name="Rusch D."/>
            <person name="Podicherti R."/>
            <person name="Tsui H.-C.T."/>
            <person name="Winkler M.E."/>
        </authorList>
    </citation>
    <scope>NUCLEOTIDE SEQUENCE</scope>
</reference>
<dbReference type="EMBL" id="UINC01158238">
    <property type="protein sequence ID" value="SVD55671.1"/>
    <property type="molecule type" value="Genomic_DNA"/>
</dbReference>
<protein>
    <recommendedName>
        <fullName evidence="3">Outer membrane protein beta-barrel domain-containing protein</fullName>
    </recommendedName>
</protein>
<name>A0A382WC02_9ZZZZ</name>
<feature type="non-terminal residue" evidence="2">
    <location>
        <position position="1"/>
    </location>
</feature>
<keyword evidence="1" id="KW-0812">Transmembrane</keyword>
<keyword evidence="1" id="KW-0472">Membrane</keyword>
<proteinExistence type="predicted"/>
<gene>
    <name evidence="2" type="ORF">METZ01_LOCUS408525</name>
</gene>
<evidence type="ECO:0000313" key="2">
    <source>
        <dbReference type="EMBL" id="SVD55671.1"/>
    </source>
</evidence>
<feature type="transmembrane region" description="Helical" evidence="1">
    <location>
        <begin position="43"/>
        <end position="60"/>
    </location>
</feature>
<dbReference type="AlphaFoldDB" id="A0A382WC02"/>
<keyword evidence="1" id="KW-1133">Transmembrane helix</keyword>
<accession>A0A382WC02</accession>